<feature type="domain" description="Plastid lipid-associated protein/fibrillin conserved" evidence="1">
    <location>
        <begin position="35"/>
        <end position="207"/>
    </location>
</feature>
<keyword evidence="3" id="KW-1185">Reference proteome</keyword>
<dbReference type="InterPro" id="IPR006843">
    <property type="entry name" value="PAP/fibrillin_dom"/>
</dbReference>
<name>A0A2W1JTL6_9CYAN</name>
<gene>
    <name evidence="2" type="ORF">C1752_01666</name>
</gene>
<comment type="caution">
    <text evidence="2">The sequence shown here is derived from an EMBL/GenBank/DDBJ whole genome shotgun (WGS) entry which is preliminary data.</text>
</comment>
<dbReference type="Pfam" id="PF04755">
    <property type="entry name" value="PAP_fibrillin"/>
    <property type="match status" value="1"/>
</dbReference>
<proteinExistence type="predicted"/>
<sequence>MDPRTELKQELHASLHKLQHVTRPEAPITDLEIPEEEHQSLNSLSQSLEELAPYPHPLTNEEALKHIDGTWLLRYSNAREIRSLSSLPVGLTVGKVYQIIDVASTSFENKAYVKHPLGFITGYVRITATFEPKPEAEGTVRDRCINVYFKKRSLNIQTLLGFKTPNLEPLKVFDAETPEDRIPSLDITYLDEDLRIGRGGDGSLFILVREVS</sequence>
<dbReference type="EMBL" id="PQWO01000004">
    <property type="protein sequence ID" value="PZD73912.1"/>
    <property type="molecule type" value="Genomic_DNA"/>
</dbReference>
<evidence type="ECO:0000313" key="2">
    <source>
        <dbReference type="EMBL" id="PZD73912.1"/>
    </source>
</evidence>
<evidence type="ECO:0000313" key="3">
    <source>
        <dbReference type="Proteomes" id="UP000248857"/>
    </source>
</evidence>
<dbReference type="RefSeq" id="WP_110985827.1">
    <property type="nucleotide sequence ID" value="NZ_CAWNWM010000004.1"/>
</dbReference>
<organism evidence="2 3">
    <name type="scientific">Acaryochloris thomasi RCC1774</name>
    <dbReference type="NCBI Taxonomy" id="1764569"/>
    <lineage>
        <taxon>Bacteria</taxon>
        <taxon>Bacillati</taxon>
        <taxon>Cyanobacteriota</taxon>
        <taxon>Cyanophyceae</taxon>
        <taxon>Acaryochloridales</taxon>
        <taxon>Acaryochloridaceae</taxon>
        <taxon>Acaryochloris</taxon>
        <taxon>Acaryochloris thomasi</taxon>
    </lineage>
</organism>
<dbReference type="OrthoDB" id="573488at2"/>
<protein>
    <recommendedName>
        <fullName evidence="1">Plastid lipid-associated protein/fibrillin conserved domain-containing protein</fullName>
    </recommendedName>
</protein>
<evidence type="ECO:0000259" key="1">
    <source>
        <dbReference type="Pfam" id="PF04755"/>
    </source>
</evidence>
<dbReference type="AlphaFoldDB" id="A0A2W1JTL6"/>
<accession>A0A2W1JTL6</accession>
<reference evidence="2 3" key="1">
    <citation type="journal article" date="2018" name="Sci. Rep.">
        <title>A novel species of the marine cyanobacterium Acaryochloris with a unique pigment content and lifestyle.</title>
        <authorList>
            <person name="Partensky F."/>
            <person name="Six C."/>
            <person name="Ratin M."/>
            <person name="Garczarek L."/>
            <person name="Vaulot D."/>
            <person name="Probert I."/>
            <person name="Calteau A."/>
            <person name="Gourvil P."/>
            <person name="Marie D."/>
            <person name="Grebert T."/>
            <person name="Bouchier C."/>
            <person name="Le Panse S."/>
            <person name="Gachenot M."/>
            <person name="Rodriguez F."/>
            <person name="Garrido J.L."/>
        </authorList>
    </citation>
    <scope>NUCLEOTIDE SEQUENCE [LARGE SCALE GENOMIC DNA]</scope>
    <source>
        <strain evidence="2 3">RCC1774</strain>
    </source>
</reference>
<dbReference type="PANTHER" id="PTHR31906">
    <property type="entry name" value="PLASTID-LIPID-ASSOCIATED PROTEIN 4, CHLOROPLASTIC-RELATED"/>
    <property type="match status" value="1"/>
</dbReference>
<dbReference type="Proteomes" id="UP000248857">
    <property type="component" value="Unassembled WGS sequence"/>
</dbReference>
<dbReference type="InterPro" id="IPR039633">
    <property type="entry name" value="PAP"/>
</dbReference>